<dbReference type="OrthoDB" id="9793973at2"/>
<dbReference type="InterPro" id="IPR007197">
    <property type="entry name" value="rSAM"/>
</dbReference>
<keyword evidence="15" id="KW-1185">Reference proteome</keyword>
<feature type="active site" description="S-methylcysteine intermediate" evidence="12">
    <location>
        <position position="332"/>
    </location>
</feature>
<dbReference type="PATRIC" id="fig|1111454.3.peg.975"/>
<dbReference type="InterPro" id="IPR027492">
    <property type="entry name" value="RNA_MTrfase_RlmN"/>
</dbReference>
<evidence type="ECO:0000256" key="6">
    <source>
        <dbReference type="ARBA" id="ARBA00022679"/>
    </source>
</evidence>
<dbReference type="EMBL" id="AWXA01000025">
    <property type="protein sequence ID" value="ERT60269.1"/>
    <property type="molecule type" value="Genomic_DNA"/>
</dbReference>
<evidence type="ECO:0000256" key="2">
    <source>
        <dbReference type="ARBA" id="ARBA00022485"/>
    </source>
</evidence>
<feature type="binding site" evidence="12">
    <location>
        <begin position="213"/>
        <end position="215"/>
    </location>
    <ligand>
        <name>S-adenosyl-L-methionine</name>
        <dbReference type="ChEBI" id="CHEBI:59789"/>
    </ligand>
</feature>
<comment type="cofactor">
    <cofactor evidence="12">
        <name>[4Fe-4S] cluster</name>
        <dbReference type="ChEBI" id="CHEBI:49883"/>
    </cofactor>
    <text evidence="12">Binds 1 [4Fe-4S] cluster. The cluster is coordinated with 3 cysteines and an exchangeable S-adenosyl-L-methionine.</text>
</comment>
<organism evidence="14 15">
    <name type="scientific">Megasphaera vaginalis</name>
    <name type="common">ex Srinivasan et al. 2021</name>
    <dbReference type="NCBI Taxonomy" id="1111454"/>
    <lineage>
        <taxon>Bacteria</taxon>
        <taxon>Bacillati</taxon>
        <taxon>Bacillota</taxon>
        <taxon>Negativicutes</taxon>
        <taxon>Veillonellales</taxon>
        <taxon>Veillonellaceae</taxon>
        <taxon>Megasphaera</taxon>
    </lineage>
</organism>
<evidence type="ECO:0000256" key="3">
    <source>
        <dbReference type="ARBA" id="ARBA00022490"/>
    </source>
</evidence>
<evidence type="ECO:0000256" key="10">
    <source>
        <dbReference type="ARBA" id="ARBA00023004"/>
    </source>
</evidence>
<dbReference type="GO" id="GO:0051539">
    <property type="term" value="F:4 iron, 4 sulfur cluster binding"/>
    <property type="evidence" value="ECO:0007669"/>
    <property type="project" value="UniProtKB-UniRule"/>
</dbReference>
<reference evidence="14 15" key="1">
    <citation type="submission" date="2013-09" db="EMBL/GenBank/DDBJ databases">
        <authorList>
            <person name="Durkin A.S."/>
            <person name="Haft D.R."/>
            <person name="McCorrison J."/>
            <person name="Torralba M."/>
            <person name="Gillis M."/>
            <person name="Haft D.H."/>
            <person name="Methe B."/>
            <person name="Sutton G."/>
            <person name="Nelson K.E."/>
        </authorList>
    </citation>
    <scope>NUCLEOTIDE SEQUENCE [LARGE SCALE GENOMIC DNA]</scope>
    <source>
        <strain evidence="14 15">BV3C16-1</strain>
    </source>
</reference>
<dbReference type="InterPro" id="IPR058240">
    <property type="entry name" value="rSAM_sf"/>
</dbReference>
<keyword evidence="9 12" id="KW-0479">Metal-binding</keyword>
<dbReference type="GO" id="GO:0046872">
    <property type="term" value="F:metal ion binding"/>
    <property type="evidence" value="ECO:0007669"/>
    <property type="project" value="UniProtKB-KW"/>
</dbReference>
<name>U7UMY9_9FIRM</name>
<dbReference type="EC" id="2.1.1.192" evidence="12"/>
<evidence type="ECO:0000256" key="12">
    <source>
        <dbReference type="HAMAP-Rule" id="MF_01849"/>
    </source>
</evidence>
<dbReference type="InterPro" id="IPR004383">
    <property type="entry name" value="rRNA_lsu_MTrfase_RlmN/Cfr"/>
</dbReference>
<keyword evidence="12" id="KW-1015">Disulfide bond</keyword>
<dbReference type="GO" id="GO:0000049">
    <property type="term" value="F:tRNA binding"/>
    <property type="evidence" value="ECO:0007669"/>
    <property type="project" value="UniProtKB-UniRule"/>
</dbReference>
<accession>U7UMY9</accession>
<evidence type="ECO:0000256" key="1">
    <source>
        <dbReference type="ARBA" id="ARBA00004496"/>
    </source>
</evidence>
<feature type="binding site" evidence="12">
    <location>
        <position position="118"/>
    </location>
    <ligand>
        <name>[4Fe-4S] cluster</name>
        <dbReference type="ChEBI" id="CHEBI:49883"/>
        <note>4Fe-4S-S-AdoMet</note>
    </ligand>
</feature>
<dbReference type="NCBIfam" id="TIGR00048">
    <property type="entry name" value="rRNA_mod_RlmN"/>
    <property type="match status" value="1"/>
</dbReference>
<keyword evidence="6 12" id="KW-0808">Transferase</keyword>
<evidence type="ECO:0000256" key="11">
    <source>
        <dbReference type="ARBA" id="ARBA00023014"/>
    </source>
</evidence>
<dbReference type="GO" id="GO:0070040">
    <property type="term" value="F:rRNA (adenine(2503)-C2-)-methyltransferase activity"/>
    <property type="evidence" value="ECO:0007669"/>
    <property type="project" value="UniProtKB-UniRule"/>
</dbReference>
<evidence type="ECO:0000256" key="4">
    <source>
        <dbReference type="ARBA" id="ARBA00022552"/>
    </source>
</evidence>
<dbReference type="Gene3D" id="3.20.20.70">
    <property type="entry name" value="Aldolase class I"/>
    <property type="match status" value="1"/>
</dbReference>
<comment type="caution">
    <text evidence="12">Lacks conserved residue(s) required for the propagation of feature annotation.</text>
</comment>
<feature type="binding site" evidence="12">
    <location>
        <position position="289"/>
    </location>
    <ligand>
        <name>S-adenosyl-L-methionine</name>
        <dbReference type="ChEBI" id="CHEBI:59789"/>
    </ligand>
</feature>
<dbReference type="GO" id="GO:0030488">
    <property type="term" value="P:tRNA methylation"/>
    <property type="evidence" value="ECO:0007669"/>
    <property type="project" value="UniProtKB-UniRule"/>
</dbReference>
<keyword evidence="3 12" id="KW-0963">Cytoplasm</keyword>
<keyword evidence="4 12" id="KW-0698">rRNA processing</keyword>
<dbReference type="SFLD" id="SFLDS00029">
    <property type="entry name" value="Radical_SAM"/>
    <property type="match status" value="1"/>
</dbReference>
<proteinExistence type="inferred from homology"/>
<dbReference type="GO" id="GO:0070475">
    <property type="term" value="P:rRNA base methylation"/>
    <property type="evidence" value="ECO:0007669"/>
    <property type="project" value="UniProtKB-UniRule"/>
</dbReference>
<keyword evidence="2 12" id="KW-0004">4Fe-4S</keyword>
<evidence type="ECO:0000313" key="14">
    <source>
        <dbReference type="EMBL" id="ERT60269.1"/>
    </source>
</evidence>
<keyword evidence="7 12" id="KW-0949">S-adenosyl-L-methionine</keyword>
<dbReference type="PROSITE" id="PS51918">
    <property type="entry name" value="RADICAL_SAM"/>
    <property type="match status" value="1"/>
</dbReference>
<evidence type="ECO:0000256" key="5">
    <source>
        <dbReference type="ARBA" id="ARBA00022603"/>
    </source>
</evidence>
<dbReference type="SFLD" id="SFLDF00275">
    <property type="entry name" value="adenosine_C2_methyltransferase"/>
    <property type="match status" value="1"/>
</dbReference>
<feature type="domain" description="Radical SAM core" evidence="13">
    <location>
        <begin position="97"/>
        <end position="327"/>
    </location>
</feature>
<dbReference type="Pfam" id="PF21016">
    <property type="entry name" value="RlmN_N"/>
    <property type="match status" value="1"/>
</dbReference>
<keyword evidence="8 12" id="KW-0819">tRNA processing</keyword>
<dbReference type="SFLD" id="SFLDG01062">
    <property type="entry name" value="methyltransferase_(Class_A)"/>
    <property type="match status" value="1"/>
</dbReference>
<evidence type="ECO:0000259" key="13">
    <source>
        <dbReference type="PROSITE" id="PS51918"/>
    </source>
</evidence>
<evidence type="ECO:0000313" key="15">
    <source>
        <dbReference type="Proteomes" id="UP000017090"/>
    </source>
</evidence>
<dbReference type="PANTHER" id="PTHR30544">
    <property type="entry name" value="23S RRNA METHYLTRANSFERASE"/>
    <property type="match status" value="1"/>
</dbReference>
<dbReference type="RefSeq" id="WP_023053483.1">
    <property type="nucleotide sequence ID" value="NZ_AWXA01000025.1"/>
</dbReference>
<dbReference type="HAMAP" id="MF_01849">
    <property type="entry name" value="RNA_methyltr_RlmN"/>
    <property type="match status" value="1"/>
</dbReference>
<protein>
    <recommendedName>
        <fullName evidence="12">Probable dual-specificity RNA methyltransferase RlmN</fullName>
        <ecNumber evidence="12">2.1.1.192</ecNumber>
    </recommendedName>
    <alternativeName>
        <fullName evidence="12">23S rRNA (adenine(2503)-C(2))-methyltransferase</fullName>
    </alternativeName>
    <alternativeName>
        <fullName evidence="12">23S rRNA m2A2503 methyltransferase</fullName>
    </alternativeName>
    <alternativeName>
        <fullName evidence="12">Ribosomal RNA large subunit methyltransferase N</fullName>
    </alternativeName>
    <alternativeName>
        <fullName evidence="12">tRNA (adenine(37)-C(2))-methyltransferase</fullName>
    </alternativeName>
    <alternativeName>
        <fullName evidence="12">tRNA m2A37 methyltransferase</fullName>
    </alternativeName>
</protein>
<comment type="caution">
    <text evidence="14">The sequence shown here is derived from an EMBL/GenBank/DDBJ whole genome shotgun (WGS) entry which is preliminary data.</text>
</comment>
<comment type="catalytic activity">
    <reaction evidence="12">
        <text>adenosine(2503) in 23S rRNA + 2 reduced [2Fe-2S]-[ferredoxin] + 2 S-adenosyl-L-methionine = 2-methyladenosine(2503) in 23S rRNA + 5'-deoxyadenosine + L-methionine + 2 oxidized [2Fe-2S]-[ferredoxin] + S-adenosyl-L-homocysteine</text>
        <dbReference type="Rhea" id="RHEA:42916"/>
        <dbReference type="Rhea" id="RHEA-COMP:10000"/>
        <dbReference type="Rhea" id="RHEA-COMP:10001"/>
        <dbReference type="Rhea" id="RHEA-COMP:10152"/>
        <dbReference type="Rhea" id="RHEA-COMP:10282"/>
        <dbReference type="ChEBI" id="CHEBI:17319"/>
        <dbReference type="ChEBI" id="CHEBI:33737"/>
        <dbReference type="ChEBI" id="CHEBI:33738"/>
        <dbReference type="ChEBI" id="CHEBI:57844"/>
        <dbReference type="ChEBI" id="CHEBI:57856"/>
        <dbReference type="ChEBI" id="CHEBI:59789"/>
        <dbReference type="ChEBI" id="CHEBI:74411"/>
        <dbReference type="ChEBI" id="CHEBI:74497"/>
        <dbReference type="EC" id="2.1.1.192"/>
    </reaction>
</comment>
<dbReference type="Pfam" id="PF04055">
    <property type="entry name" value="Radical_SAM"/>
    <property type="match status" value="1"/>
</dbReference>
<gene>
    <name evidence="12 14" type="primary">rlmN</name>
    <name evidence="14" type="ORF">HMPREF1250_0992</name>
</gene>
<keyword evidence="5 12" id="KW-0489">Methyltransferase</keyword>
<comment type="miscellaneous">
    <text evidence="12">Reaction proceeds by a ping-pong mechanism involving intermediate methylation of a conserved cysteine residue.</text>
</comment>
<dbReference type="CDD" id="cd01335">
    <property type="entry name" value="Radical_SAM"/>
    <property type="match status" value="1"/>
</dbReference>
<dbReference type="eggNOG" id="COG0820">
    <property type="taxonomic scope" value="Bacteria"/>
</dbReference>
<feature type="binding site" evidence="12">
    <location>
        <position position="115"/>
    </location>
    <ligand>
        <name>[4Fe-4S] cluster</name>
        <dbReference type="ChEBI" id="CHEBI:49883"/>
        <note>4Fe-4S-S-AdoMet</note>
    </ligand>
</feature>
<dbReference type="GO" id="GO:0005737">
    <property type="term" value="C:cytoplasm"/>
    <property type="evidence" value="ECO:0007669"/>
    <property type="project" value="UniProtKB-SubCell"/>
</dbReference>
<comment type="function">
    <text evidence="12">Specifically methylates position 2 of adenine 2503 in 23S rRNA and position 2 of adenine 37 in tRNAs.</text>
</comment>
<feature type="binding site" evidence="12">
    <location>
        <begin position="158"/>
        <end position="159"/>
    </location>
    <ligand>
        <name>S-adenosyl-L-methionine</name>
        <dbReference type="ChEBI" id="CHEBI:59789"/>
    </ligand>
</feature>
<dbReference type="InterPro" id="IPR013785">
    <property type="entry name" value="Aldolase_TIM"/>
</dbReference>
<comment type="similarity">
    <text evidence="12">Belongs to the radical SAM superfamily. RlmN family.</text>
</comment>
<feature type="active site" description="Proton acceptor" evidence="12">
    <location>
        <position position="91"/>
    </location>
</feature>
<dbReference type="Gene3D" id="1.10.150.530">
    <property type="match status" value="1"/>
</dbReference>
<dbReference type="SUPFAM" id="SSF102114">
    <property type="entry name" value="Radical SAM enzymes"/>
    <property type="match status" value="1"/>
</dbReference>
<dbReference type="AlphaFoldDB" id="U7UMY9"/>
<dbReference type="GO" id="GO:0019843">
    <property type="term" value="F:rRNA binding"/>
    <property type="evidence" value="ECO:0007669"/>
    <property type="project" value="UniProtKB-UniRule"/>
</dbReference>
<feature type="binding site" evidence="12">
    <location>
        <position position="190"/>
    </location>
    <ligand>
        <name>S-adenosyl-L-methionine</name>
        <dbReference type="ChEBI" id="CHEBI:59789"/>
    </ligand>
</feature>
<feature type="binding site" evidence="12">
    <location>
        <position position="111"/>
    </location>
    <ligand>
        <name>[4Fe-4S] cluster</name>
        <dbReference type="ChEBI" id="CHEBI:49883"/>
        <note>4Fe-4S-S-AdoMet</note>
    </ligand>
</feature>
<keyword evidence="11 12" id="KW-0411">Iron-sulfur</keyword>
<dbReference type="GO" id="GO:0002935">
    <property type="term" value="F:tRNA (adenine(37)-C2)-methyltransferase activity"/>
    <property type="evidence" value="ECO:0007669"/>
    <property type="project" value="UniProtKB-UniRule"/>
</dbReference>
<dbReference type="InterPro" id="IPR040072">
    <property type="entry name" value="Methyltransferase_A"/>
</dbReference>
<dbReference type="PANTHER" id="PTHR30544:SF5">
    <property type="entry name" value="RADICAL SAM CORE DOMAIN-CONTAINING PROTEIN"/>
    <property type="match status" value="1"/>
</dbReference>
<comment type="catalytic activity">
    <reaction evidence="12">
        <text>adenosine(37) in tRNA + 2 reduced [2Fe-2S]-[ferredoxin] + 2 S-adenosyl-L-methionine = 2-methyladenosine(37) in tRNA + 5'-deoxyadenosine + L-methionine + 2 oxidized [2Fe-2S]-[ferredoxin] + S-adenosyl-L-homocysteine</text>
        <dbReference type="Rhea" id="RHEA:43332"/>
        <dbReference type="Rhea" id="RHEA-COMP:10000"/>
        <dbReference type="Rhea" id="RHEA-COMP:10001"/>
        <dbReference type="Rhea" id="RHEA-COMP:10162"/>
        <dbReference type="Rhea" id="RHEA-COMP:10485"/>
        <dbReference type="ChEBI" id="CHEBI:17319"/>
        <dbReference type="ChEBI" id="CHEBI:33737"/>
        <dbReference type="ChEBI" id="CHEBI:33738"/>
        <dbReference type="ChEBI" id="CHEBI:57844"/>
        <dbReference type="ChEBI" id="CHEBI:57856"/>
        <dbReference type="ChEBI" id="CHEBI:59789"/>
        <dbReference type="ChEBI" id="CHEBI:74411"/>
        <dbReference type="ChEBI" id="CHEBI:74497"/>
        <dbReference type="EC" id="2.1.1.192"/>
    </reaction>
</comment>
<evidence type="ECO:0000256" key="8">
    <source>
        <dbReference type="ARBA" id="ARBA00022694"/>
    </source>
</evidence>
<dbReference type="PIRSF" id="PIRSF006004">
    <property type="entry name" value="CHP00048"/>
    <property type="match status" value="1"/>
</dbReference>
<sequence length="344" mass="38766">MIDIFSLTKTALEAILLQQGIRRFRADQIFTYIYGRHVFDWDEMILLPKKDRDVLKAKLPIYFPRLLARQEAADGETVKLLLELHDGETVETVLMKHDYGNSVCLSSQVGCAVNCAFCASAKNGFVRNLSVGEMVVQLLAFRKYVTPDLHSVVIMGTGEPLLNYDNVLAFLRLIHEKDTFYLGYRNMALSTSGIVPAVDRLAAEGLPLTLAISLHGPTNAIRRQIMPLTDTYDVPAVIAAGDRYFAATGRKVTYEYILIKNVNCTPACAEELARLMKGKNILINLIPINDNYDVGLRRPARREIDAFARYLKERGIPVTLRREMGSRIRAACGQLRIRREQEES</sequence>
<dbReference type="STRING" id="1111454.HMPREF1250_0992"/>
<keyword evidence="10 12" id="KW-0408">Iron</keyword>
<evidence type="ECO:0000256" key="9">
    <source>
        <dbReference type="ARBA" id="ARBA00022723"/>
    </source>
</evidence>
<evidence type="ECO:0000256" key="7">
    <source>
        <dbReference type="ARBA" id="ARBA00022691"/>
    </source>
</evidence>
<comment type="subcellular location">
    <subcellularLocation>
        <location evidence="1 12">Cytoplasm</location>
    </subcellularLocation>
</comment>
<dbReference type="FunFam" id="3.20.20.70:FF:000014">
    <property type="entry name" value="Probable dual-specificity RNA methyltransferase RlmN"/>
    <property type="match status" value="1"/>
</dbReference>
<dbReference type="Proteomes" id="UP000017090">
    <property type="component" value="Unassembled WGS sequence"/>
</dbReference>
<dbReference type="InterPro" id="IPR048641">
    <property type="entry name" value="RlmN_N"/>
</dbReference>